<gene>
    <name evidence="1" type="ORF">GRI99_15485</name>
</gene>
<evidence type="ECO:0000313" key="1">
    <source>
        <dbReference type="EMBL" id="MXO73032.1"/>
    </source>
</evidence>
<proteinExistence type="predicted"/>
<dbReference type="Pfam" id="PF11994">
    <property type="entry name" value="DUF3489"/>
    <property type="match status" value="1"/>
</dbReference>
<dbReference type="InterPro" id="IPR021880">
    <property type="entry name" value="DUF3489"/>
</dbReference>
<dbReference type="AlphaFoldDB" id="A0A844Z0J9"/>
<comment type="caution">
    <text evidence="1">The sequence shown here is derived from an EMBL/GenBank/DDBJ whole genome shotgun (WGS) entry which is preliminary data.</text>
</comment>
<dbReference type="OrthoDB" id="7206991at2"/>
<reference evidence="1 2" key="1">
    <citation type="submission" date="2019-12" db="EMBL/GenBank/DDBJ databases">
        <title>Genomic-based taxomic classification of the family Erythrobacteraceae.</title>
        <authorList>
            <person name="Xu L."/>
        </authorList>
    </citation>
    <scope>NUCLEOTIDE SEQUENCE [LARGE SCALE GENOMIC DNA]</scope>
    <source>
        <strain evidence="1 2">M0322</strain>
    </source>
</reference>
<name>A0A844Z0J9_9SPHN</name>
<sequence length="84" mass="9161">MARSAKAISNPVITDSPLPRPSKIDAVIALLRRSEGATLGEIIDQTGWQPHSTRAVLTGLRKKGHTLEKAKRDEVTCYRIAEPA</sequence>
<dbReference type="EMBL" id="WTYV01000007">
    <property type="protein sequence ID" value="MXO73032.1"/>
    <property type="molecule type" value="Genomic_DNA"/>
</dbReference>
<evidence type="ECO:0000313" key="2">
    <source>
        <dbReference type="Proteomes" id="UP000466966"/>
    </source>
</evidence>
<accession>A0A844Z0J9</accession>
<dbReference type="Proteomes" id="UP000466966">
    <property type="component" value="Unassembled WGS sequence"/>
</dbReference>
<keyword evidence="2" id="KW-1185">Reference proteome</keyword>
<protein>
    <submittedName>
        <fullName evidence="1">DUF3489 domain-containing protein</fullName>
    </submittedName>
</protein>
<organism evidence="1 2">
    <name type="scientific">Alteraurantiacibacter buctensis</name>
    <dbReference type="NCBI Taxonomy" id="1503981"/>
    <lineage>
        <taxon>Bacteria</taxon>
        <taxon>Pseudomonadati</taxon>
        <taxon>Pseudomonadota</taxon>
        <taxon>Alphaproteobacteria</taxon>
        <taxon>Sphingomonadales</taxon>
        <taxon>Erythrobacteraceae</taxon>
        <taxon>Alteraurantiacibacter</taxon>
    </lineage>
</organism>
<dbReference type="RefSeq" id="WP_160772966.1">
    <property type="nucleotide sequence ID" value="NZ_WTYV01000007.1"/>
</dbReference>